<keyword evidence="2" id="KW-0813">Transport</keyword>
<organism evidence="4 5">
    <name type="scientific">Piliocolobus tephrosceles</name>
    <name type="common">Ugandan red Colobus</name>
    <dbReference type="NCBI Taxonomy" id="591936"/>
    <lineage>
        <taxon>Eukaryota</taxon>
        <taxon>Metazoa</taxon>
        <taxon>Chordata</taxon>
        <taxon>Craniata</taxon>
        <taxon>Vertebrata</taxon>
        <taxon>Euteleostomi</taxon>
        <taxon>Mammalia</taxon>
        <taxon>Eutheria</taxon>
        <taxon>Euarchontoglires</taxon>
        <taxon>Primates</taxon>
        <taxon>Haplorrhini</taxon>
        <taxon>Catarrhini</taxon>
        <taxon>Cercopithecidae</taxon>
        <taxon>Colobinae</taxon>
        <taxon>Piliocolobus</taxon>
    </lineage>
</organism>
<keyword evidence="2" id="KW-0539">Nucleus</keyword>
<reference evidence="4" key="2">
    <citation type="submission" date="2025-09" db="UniProtKB">
        <authorList>
            <consortium name="Ensembl"/>
        </authorList>
    </citation>
    <scope>IDENTIFICATION</scope>
</reference>
<dbReference type="GO" id="GO:0005737">
    <property type="term" value="C:cytoplasm"/>
    <property type="evidence" value="ECO:0007669"/>
    <property type="project" value="UniProtKB-SubCell"/>
</dbReference>
<dbReference type="InterPro" id="IPR039768">
    <property type="entry name" value="Nmd3"/>
</dbReference>
<name>A0A8C9GTZ7_9PRIM</name>
<dbReference type="Ensembl" id="ENSPTET00000016104.1">
    <property type="protein sequence ID" value="ENSPTEP00000010634.1"/>
    <property type="gene ID" value="ENSPTEG00000012039.1"/>
</dbReference>
<dbReference type="Proteomes" id="UP000694416">
    <property type="component" value="Unplaced"/>
</dbReference>
<evidence type="ECO:0000256" key="1">
    <source>
        <dbReference type="ARBA" id="ARBA00002269"/>
    </source>
</evidence>
<sequence length="335" mass="39774">MYPNYNLFVHDYKKVEEHYTNKQNTKKKNIEDDMENNKIEFVHKLISNEHYVNYDNRDEINYDFMSFKNSTNMLDNNIKKQYNIDNSSPKKLNHLIKEENTDVKESIKNYNSSTFVGFLNTIKENKKIENKSNKLQVISSAKLNIDNEKSNEKTVDTLINNSTCDVMIKDNPNTHQAIINTNENHIIFPNVYYKKKQSNDEVENSKEQLRTMFCILCGDSIFVNLSKMCNNCLLQNVENNSANMNKDTYLIYYCRECKRYLHNKWVHCELESKELLALCLKKVNKLKKLKILDAKFLYTEPHSKRIKIHLTVQEELINNFISEMEIILHYVIKYT</sequence>
<comment type="subcellular location">
    <subcellularLocation>
        <location evidence="2">Cytoplasm</location>
    </subcellularLocation>
    <subcellularLocation>
        <location evidence="2">Nucleus</location>
    </subcellularLocation>
</comment>
<accession>A0A8C9GTZ7</accession>
<protein>
    <recommendedName>
        <fullName evidence="2">60S ribosomal export protein NMD3</fullName>
    </recommendedName>
</protein>
<keyword evidence="2" id="KW-0653">Protein transport</keyword>
<keyword evidence="2" id="KW-0963">Cytoplasm</keyword>
<feature type="domain" description="Nmd3 N-terminal" evidence="3">
    <location>
        <begin position="214"/>
        <end position="334"/>
    </location>
</feature>
<comment type="similarity">
    <text evidence="2">Belongs to the NMD3 family.</text>
</comment>
<evidence type="ECO:0000313" key="4">
    <source>
        <dbReference type="Ensembl" id="ENSPTEP00000010634.1"/>
    </source>
</evidence>
<dbReference type="GO" id="GO:0043023">
    <property type="term" value="F:ribosomal large subunit binding"/>
    <property type="evidence" value="ECO:0007669"/>
    <property type="project" value="InterPro"/>
</dbReference>
<reference evidence="4" key="1">
    <citation type="submission" date="2025-08" db="UniProtKB">
        <authorList>
            <consortium name="Ensembl"/>
        </authorList>
    </citation>
    <scope>IDENTIFICATION</scope>
</reference>
<evidence type="ECO:0000313" key="5">
    <source>
        <dbReference type="Proteomes" id="UP000694416"/>
    </source>
</evidence>
<dbReference type="GO" id="GO:0005634">
    <property type="term" value="C:nucleus"/>
    <property type="evidence" value="ECO:0007669"/>
    <property type="project" value="UniProtKB-SubCell"/>
</dbReference>
<evidence type="ECO:0000259" key="3">
    <source>
        <dbReference type="Pfam" id="PF04981"/>
    </source>
</evidence>
<dbReference type="GO" id="GO:0015031">
    <property type="term" value="P:protein transport"/>
    <property type="evidence" value="ECO:0007669"/>
    <property type="project" value="UniProtKB-KW"/>
</dbReference>
<dbReference type="GO" id="GO:0000055">
    <property type="term" value="P:ribosomal large subunit export from nucleus"/>
    <property type="evidence" value="ECO:0007669"/>
    <property type="project" value="TreeGrafter"/>
</dbReference>
<dbReference type="PANTHER" id="PTHR12746">
    <property type="entry name" value="NONSENSE-MEDIATED MRNA DECAY PROTEIN 3"/>
    <property type="match status" value="1"/>
</dbReference>
<keyword evidence="5" id="KW-1185">Reference proteome</keyword>
<dbReference type="InterPro" id="IPR007064">
    <property type="entry name" value="Nmd3_N"/>
</dbReference>
<dbReference type="AlphaFoldDB" id="A0A8C9GTZ7"/>
<dbReference type="PANTHER" id="PTHR12746:SF2">
    <property type="entry name" value="60S RIBOSOMAL EXPORT PROTEIN NMD3"/>
    <property type="match status" value="1"/>
</dbReference>
<evidence type="ECO:0000256" key="2">
    <source>
        <dbReference type="RuleBase" id="RU364108"/>
    </source>
</evidence>
<comment type="function">
    <text evidence="1 2">Acts as an adapter for the XPO1/CRM1-mediated export of the 60S ribosomal subunit.</text>
</comment>
<proteinExistence type="inferred from homology"/>
<dbReference type="Pfam" id="PF04981">
    <property type="entry name" value="NMD3"/>
    <property type="match status" value="1"/>
</dbReference>